<evidence type="ECO:0000256" key="1">
    <source>
        <dbReference type="ARBA" id="ARBA00022555"/>
    </source>
</evidence>
<dbReference type="GO" id="GO:0019843">
    <property type="term" value="F:rRNA binding"/>
    <property type="evidence" value="ECO:0007669"/>
    <property type="project" value="UniProtKB-UniRule"/>
</dbReference>
<dbReference type="AlphaFoldDB" id="A0A0H3J4N8"/>
<feature type="domain" description="NFACT RNA-binding" evidence="6">
    <location>
        <begin position="458"/>
        <end position="552"/>
    </location>
</feature>
<accession>A0A0H3J4N8</accession>
<dbReference type="GO" id="GO:0043023">
    <property type="term" value="F:ribosomal large subunit binding"/>
    <property type="evidence" value="ECO:0007669"/>
    <property type="project" value="UniProtKB-UniRule"/>
</dbReference>
<sequence>MALDGIYIYSILCELKNKFIGSRISKINQPEKDELNFLIRGIDNKNYRLLISASSSYPKIHITDNSKKNPLTPPMFCMVLRKYLLNSKIVDIRQIETDRIIIFDFQSVDDLGFNSIYSLIIEIMGRHSNVTLVRARDNIVMDSIKHITPEINRFRSLYPGIEYVYPPKSERLNPFNFSREDFLNYLSDRYLPIDEKMCSKVFIGVSKSLSKEIMFRLQQNVEEGNINPDTAYGHIDKLFTSIKNCNFSYNIYSENGIIKDFSCIDLTSLDHMNKVKYNSSSELLENFYFEKDKADRLNNHSIDLQRIVNTNLDRCLKKDEILNKKLIECQSKDKYRLYGELLTANIYVIKKGDKNVTLQNYYSDDLKDITIQLNENKTPSENIQAYFKKYNKLKTTEKMAKIQLEANSKEIDYLQSVFTNIKNCEDYSEIEEIKKELIDTGYIKFNKKNNKKSTKVSKPYHFISSDGIDIYVGKNNFQNDYLTLKFADKKDIWMHTKNIPGSHVIIKNRAESLPDKTLEEAAGLAAYYSKAKHSNNVAVDYTEVKNVKKPSGAKPGMVIYLTNRTVNIMPKKLTPVK</sequence>
<dbReference type="EMBL" id="CP009268">
    <property type="protein sequence ID" value="AJA51930.1"/>
    <property type="molecule type" value="Genomic_DNA"/>
</dbReference>
<evidence type="ECO:0000313" key="9">
    <source>
        <dbReference type="Proteomes" id="UP000028042"/>
    </source>
</evidence>
<dbReference type="KEGG" id="cpae:CPAST_c18720"/>
<dbReference type="KEGG" id="cpat:CLPA_c18720"/>
<dbReference type="PATRIC" id="fig|1262449.3.peg.1711"/>
<dbReference type="RefSeq" id="WP_003444103.1">
    <property type="nucleotide sequence ID" value="NZ_ANZB01000004.1"/>
</dbReference>
<evidence type="ECO:0000256" key="2">
    <source>
        <dbReference type="ARBA" id="ARBA00022730"/>
    </source>
</evidence>
<evidence type="ECO:0000313" key="8">
    <source>
        <dbReference type="EMBL" id="KRU12061.1"/>
    </source>
</evidence>
<dbReference type="EMBL" id="JPGY02000001">
    <property type="protein sequence ID" value="KRU12061.1"/>
    <property type="molecule type" value="Genomic_DNA"/>
</dbReference>
<dbReference type="Proteomes" id="UP000028042">
    <property type="component" value="Unassembled WGS sequence"/>
</dbReference>
<protein>
    <recommendedName>
        <fullName evidence="5">Rqc2 homolog RqcH</fullName>
        <shortName evidence="5">RqcH</shortName>
    </recommendedName>
</protein>
<dbReference type="Proteomes" id="UP000030905">
    <property type="component" value="Chromosome"/>
</dbReference>
<evidence type="ECO:0000256" key="5">
    <source>
        <dbReference type="HAMAP-Rule" id="MF_00844"/>
    </source>
</evidence>
<dbReference type="FunFam" id="2.30.310.10:FF:000004">
    <property type="entry name" value="Fibronectin-binding protein A"/>
    <property type="match status" value="1"/>
</dbReference>
<reference evidence="8 9" key="3">
    <citation type="journal article" name="Genome Announc.">
        <title>Improved Draft Genome Sequence of Clostridium pasteurianum Strain ATCC 6013 (DSM 525) Using a Hybrid Next-Generation Sequencing Approach.</title>
        <authorList>
            <person name="Pyne M.E."/>
            <person name="Utturkar S."/>
            <person name="Brown S.D."/>
            <person name="Moo-Young M."/>
            <person name="Chung D.A."/>
            <person name="Chou C.P."/>
        </authorList>
    </citation>
    <scope>NUCLEOTIDE SEQUENCE [LARGE SCALE GENOMIC DNA]</scope>
    <source>
        <strain evidence="8 9">ATCC 6013</strain>
    </source>
</reference>
<organism evidence="7 10">
    <name type="scientific">Clostridium pasteurianum DSM 525 = ATCC 6013</name>
    <dbReference type="NCBI Taxonomy" id="1262449"/>
    <lineage>
        <taxon>Bacteria</taxon>
        <taxon>Bacillati</taxon>
        <taxon>Bacillota</taxon>
        <taxon>Clostridia</taxon>
        <taxon>Eubacteriales</taxon>
        <taxon>Clostridiaceae</taxon>
        <taxon>Clostridium</taxon>
    </lineage>
</organism>
<dbReference type="GO" id="GO:1990112">
    <property type="term" value="C:RQC complex"/>
    <property type="evidence" value="ECO:0007669"/>
    <property type="project" value="TreeGrafter"/>
</dbReference>
<name>A0A0H3J4N8_CLOPA</name>
<dbReference type="GeneID" id="93074030"/>
<evidence type="ECO:0000259" key="6">
    <source>
        <dbReference type="Pfam" id="PF05670"/>
    </source>
</evidence>
<dbReference type="PANTHER" id="PTHR15239">
    <property type="entry name" value="NUCLEAR EXPORT MEDIATOR FACTOR NEMF"/>
    <property type="match status" value="1"/>
</dbReference>
<dbReference type="InterPro" id="IPR051608">
    <property type="entry name" value="RQC_Subunit_NEMF"/>
</dbReference>
<keyword evidence="2 5" id="KW-0699">rRNA-binding</keyword>
<dbReference type="HAMAP" id="MF_00844_B">
    <property type="entry name" value="RqcH_B"/>
    <property type="match status" value="1"/>
</dbReference>
<reference evidence="7 10" key="1">
    <citation type="journal article" date="2015" name="Genome Announc.">
        <title>Complete Genome Sequence of the Nitrogen-Fixing and Solvent-Producing Clostridium pasteurianum DSM 525.</title>
        <authorList>
            <person name="Poehlein A."/>
            <person name="Grosse-Honebrink A."/>
            <person name="Zhang Y."/>
            <person name="Minton N.P."/>
            <person name="Daniel R."/>
        </authorList>
    </citation>
    <scope>NUCLEOTIDE SEQUENCE [LARGE SCALE GENOMIC DNA]</scope>
    <source>
        <strain evidence="7">DSM 525</strain>
        <strain evidence="10">DSM 525 / ATCC 6013</strain>
    </source>
</reference>
<evidence type="ECO:0000313" key="7">
    <source>
        <dbReference type="EMBL" id="AJA51930.1"/>
    </source>
</evidence>
<evidence type="ECO:0000313" key="10">
    <source>
        <dbReference type="Proteomes" id="UP000030905"/>
    </source>
</evidence>
<comment type="subunit">
    <text evidence="5">Associates with stalled 50S ribosomal subunits. Binds to RqcP.</text>
</comment>
<dbReference type="Gene3D" id="2.30.310.10">
    <property type="entry name" value="ibrinogen binding protein from staphylococcus aureus domain"/>
    <property type="match status" value="1"/>
</dbReference>
<gene>
    <name evidence="5" type="primary">rqcH</name>
    <name evidence="7" type="ORF">CLPA_c18720</name>
    <name evidence="8" type="ORF">CP6013_01308</name>
</gene>
<proteinExistence type="inferred from homology"/>
<evidence type="ECO:0000256" key="3">
    <source>
        <dbReference type="ARBA" id="ARBA00022884"/>
    </source>
</evidence>
<reference evidence="8" key="2">
    <citation type="submission" date="2015-10" db="EMBL/GenBank/DDBJ databases">
        <title>Improved Draft Genome Sequence of Clostridium pasteurianum Strain ATCC 6013 (DSM 525) Using a Hybrid Next-Generation Sequencing Approach.</title>
        <authorList>
            <person name="Pyne M.E."/>
            <person name="Utturkar S.M."/>
            <person name="Brown S.D."/>
            <person name="Moo-Young M."/>
            <person name="Chung D.A."/>
            <person name="Chou P.C."/>
        </authorList>
    </citation>
    <scope>NUCLEOTIDE SEQUENCE</scope>
    <source>
        <strain evidence="8">ATCC 6013</strain>
    </source>
</reference>
<keyword evidence="1 5" id="KW-0820">tRNA-binding</keyword>
<keyword evidence="4 5" id="KW-0648">Protein biosynthesis</keyword>
<comment type="function">
    <text evidence="5">Key component of the ribosome quality control system (RQC), a ribosome-associated complex that mediates the extraction of incompletely synthesized nascent chains from stalled ribosomes and their subsequent degradation. RqcH recruits Ala-charged tRNA, and with RqcP directs the elongation of stalled nascent chains on 50S ribosomal subunits, leading to non-templated C-terminal alanine extensions (Ala tail). The Ala tail promotes nascent chain degradation. May add between 1 and at least 8 Ala residues. Binds to stalled 50S ribosomal subunits.</text>
</comment>
<dbReference type="PANTHER" id="PTHR15239:SF6">
    <property type="entry name" value="RIBOSOME QUALITY CONTROL COMPLEX SUBUNIT NEMF"/>
    <property type="match status" value="1"/>
</dbReference>
<dbReference type="Pfam" id="PF05670">
    <property type="entry name" value="NFACT-R_1"/>
    <property type="match status" value="1"/>
</dbReference>
<dbReference type="Pfam" id="PF05833">
    <property type="entry name" value="NFACT_N"/>
    <property type="match status" value="1"/>
</dbReference>
<keyword evidence="3 5" id="KW-0694">RNA-binding</keyword>
<evidence type="ECO:0000256" key="4">
    <source>
        <dbReference type="ARBA" id="ARBA00022917"/>
    </source>
</evidence>
<dbReference type="InterPro" id="IPR043682">
    <property type="entry name" value="RqcH_bacterial"/>
</dbReference>
<dbReference type="InterPro" id="IPR008532">
    <property type="entry name" value="NFACT_RNA-bd"/>
</dbReference>
<dbReference type="GO" id="GO:0000049">
    <property type="term" value="F:tRNA binding"/>
    <property type="evidence" value="ECO:0007669"/>
    <property type="project" value="UniProtKB-UniRule"/>
</dbReference>
<comment type="similarity">
    <text evidence="5">Belongs to the NEMF family.</text>
</comment>
<keyword evidence="10" id="KW-1185">Reference proteome</keyword>
<dbReference type="eggNOG" id="COG1293">
    <property type="taxonomic scope" value="Bacteria"/>
</dbReference>
<dbReference type="GO" id="GO:0072344">
    <property type="term" value="P:rescue of stalled ribosome"/>
    <property type="evidence" value="ECO:0007669"/>
    <property type="project" value="UniProtKB-UniRule"/>
</dbReference>